<accession>A0A4Y7PW88</accession>
<feature type="compositionally biased region" description="Polar residues" evidence="1">
    <location>
        <begin position="162"/>
        <end position="175"/>
    </location>
</feature>
<dbReference type="VEuPathDB" id="FungiDB:BD410DRAFT_461962"/>
<name>A0A4Y7PW88_9AGAM</name>
<feature type="region of interest" description="Disordered" evidence="1">
    <location>
        <begin position="48"/>
        <end position="81"/>
    </location>
</feature>
<gene>
    <name evidence="2" type="ORF">BD410DRAFT_461962</name>
</gene>
<sequence length="309" mass="33460">MKVFVNTYLLHGSIETAQLNLQAFVELPPPPPHMSATSEKAMWKVMSWPNGATTGNQTSSNPPRVVSNPASPVFTPPSPTASALVTRVDNMTSSYAGSESNSRPSTPPLSIASPGPSLVLPPAYESLPPISDSDTPSRQHSTDRTTRRIGEYSDTRSDRNLNNRQLQAPTSSLASHDQGHIRRSDHSSSTQSGDMDTSMQFSNGISQHLSDPTNSPSRFQRPLPPTPASAGSTTPRRPDFVLRLQALRDCKYAGAVHNGWLRYKKSEILYTDGKKFNVIYGPRNKVSHTAVMAQNSHGNCGLVDPGKSA</sequence>
<feature type="compositionally biased region" description="Basic and acidic residues" evidence="1">
    <location>
        <begin position="135"/>
        <end position="161"/>
    </location>
</feature>
<feature type="compositionally biased region" description="Basic and acidic residues" evidence="1">
    <location>
        <begin position="177"/>
        <end position="186"/>
    </location>
</feature>
<evidence type="ECO:0000256" key="1">
    <source>
        <dbReference type="SAM" id="MobiDB-lite"/>
    </source>
</evidence>
<evidence type="ECO:0000313" key="3">
    <source>
        <dbReference type="Proteomes" id="UP000294933"/>
    </source>
</evidence>
<dbReference type="AlphaFoldDB" id="A0A4Y7PW88"/>
<feature type="region of interest" description="Disordered" evidence="1">
    <location>
        <begin position="93"/>
        <end position="237"/>
    </location>
</feature>
<feature type="compositionally biased region" description="Polar residues" evidence="1">
    <location>
        <begin position="93"/>
        <end position="104"/>
    </location>
</feature>
<feature type="compositionally biased region" description="Polar residues" evidence="1">
    <location>
        <begin position="187"/>
        <end position="218"/>
    </location>
</feature>
<keyword evidence="3" id="KW-1185">Reference proteome</keyword>
<feature type="compositionally biased region" description="Polar residues" evidence="1">
    <location>
        <begin position="50"/>
        <end position="62"/>
    </location>
</feature>
<proteinExistence type="predicted"/>
<dbReference type="Proteomes" id="UP000294933">
    <property type="component" value="Unassembled WGS sequence"/>
</dbReference>
<evidence type="ECO:0000313" key="2">
    <source>
        <dbReference type="EMBL" id="TDL18869.1"/>
    </source>
</evidence>
<dbReference type="EMBL" id="ML170203">
    <property type="protein sequence ID" value="TDL18869.1"/>
    <property type="molecule type" value="Genomic_DNA"/>
</dbReference>
<protein>
    <submittedName>
        <fullName evidence="2">Uncharacterized protein</fullName>
    </submittedName>
</protein>
<organism evidence="2 3">
    <name type="scientific">Rickenella mellea</name>
    <dbReference type="NCBI Taxonomy" id="50990"/>
    <lineage>
        <taxon>Eukaryota</taxon>
        <taxon>Fungi</taxon>
        <taxon>Dikarya</taxon>
        <taxon>Basidiomycota</taxon>
        <taxon>Agaricomycotina</taxon>
        <taxon>Agaricomycetes</taxon>
        <taxon>Hymenochaetales</taxon>
        <taxon>Rickenellaceae</taxon>
        <taxon>Rickenella</taxon>
    </lineage>
</organism>
<reference evidence="2 3" key="1">
    <citation type="submission" date="2018-06" db="EMBL/GenBank/DDBJ databases">
        <title>A transcriptomic atlas of mushroom development highlights an independent origin of complex multicellularity.</title>
        <authorList>
            <consortium name="DOE Joint Genome Institute"/>
            <person name="Krizsan K."/>
            <person name="Almasi E."/>
            <person name="Merenyi Z."/>
            <person name="Sahu N."/>
            <person name="Viragh M."/>
            <person name="Koszo T."/>
            <person name="Mondo S."/>
            <person name="Kiss B."/>
            <person name="Balint B."/>
            <person name="Kues U."/>
            <person name="Barry K."/>
            <person name="Hegedus J.C."/>
            <person name="Henrissat B."/>
            <person name="Johnson J."/>
            <person name="Lipzen A."/>
            <person name="Ohm R."/>
            <person name="Nagy I."/>
            <person name="Pangilinan J."/>
            <person name="Yan J."/>
            <person name="Xiong Y."/>
            <person name="Grigoriev I.V."/>
            <person name="Hibbett D.S."/>
            <person name="Nagy L.G."/>
        </authorList>
    </citation>
    <scope>NUCLEOTIDE SEQUENCE [LARGE SCALE GENOMIC DNA]</scope>
    <source>
        <strain evidence="2 3">SZMC22713</strain>
    </source>
</reference>